<dbReference type="VEuPathDB" id="FungiDB:PGTG_13918"/>
<keyword evidence="15" id="KW-1185">Reference proteome</keyword>
<evidence type="ECO:0000256" key="7">
    <source>
        <dbReference type="ARBA" id="ARBA00023054"/>
    </source>
</evidence>
<dbReference type="InterPro" id="IPR019133">
    <property type="entry name" value="MIC60"/>
</dbReference>
<dbReference type="EMBL" id="DS178307">
    <property type="protein sequence ID" value="EFP87547.2"/>
    <property type="molecule type" value="Genomic_DNA"/>
</dbReference>
<evidence type="ECO:0000256" key="1">
    <source>
        <dbReference type="ARBA" id="ARBA00004434"/>
    </source>
</evidence>
<evidence type="ECO:0000256" key="4">
    <source>
        <dbReference type="ARBA" id="ARBA00022692"/>
    </source>
</evidence>
<feature type="compositionally biased region" description="Polar residues" evidence="13">
    <location>
        <begin position="201"/>
        <end position="210"/>
    </location>
</feature>
<evidence type="ECO:0000256" key="6">
    <source>
        <dbReference type="ARBA" id="ARBA00022989"/>
    </source>
</evidence>
<comment type="function">
    <text evidence="10">Component of the MICOS complex, a large protein complex of the mitochondrial inner membrane that plays crucial roles in the maintenance of crista junctions, inner membrane architecture, and formation of contact sites to the outer membrane. Plays a role in keeping cristae membranes connected to the inner boundary membrane. Also promotes protein import via the mitochondrial intermembrane space assembly (MIA) pathway.</text>
</comment>
<dbReference type="Pfam" id="PF09731">
    <property type="entry name" value="Mitofilin"/>
    <property type="match status" value="2"/>
</dbReference>
<evidence type="ECO:0000256" key="2">
    <source>
        <dbReference type="ARBA" id="ARBA00010877"/>
    </source>
</evidence>
<dbReference type="KEGG" id="pgr:PGTG_13918"/>
<dbReference type="InParanoid" id="E3KTC2"/>
<accession>E3KTC2</accession>
<dbReference type="eggNOG" id="KOG1854">
    <property type="taxonomic scope" value="Eukaryota"/>
</dbReference>
<comment type="similarity">
    <text evidence="2 11">Belongs to the MICOS complex subunit Mic60 family.</text>
</comment>
<dbReference type="STRING" id="418459.E3KTC2"/>
<evidence type="ECO:0000256" key="9">
    <source>
        <dbReference type="ARBA" id="ARBA00023136"/>
    </source>
</evidence>
<dbReference type="HOGENOM" id="CLU_008024_1_1_1"/>
<keyword evidence="9 11" id="KW-0472">Membrane</keyword>
<keyword evidence="5 11" id="KW-0999">Mitochondrion inner membrane</keyword>
<proteinExistence type="inferred from homology"/>
<keyword evidence="6 11" id="KW-1133">Transmembrane helix</keyword>
<sequence length="660" mass="73185">MLKLNCKPPRTLKRITNNKLTKYRLYATEINPAQPIKPVKKKGIFRKLILPTTLLGGTLYGAGIYGSFQNDKFRDFFMDQVPLGEKLLNFFEESNLEHVADLSKGTMEVLDQSIKKIKTVTGITTSEEKTRQKDSPTLEKIKAKTEAAVQRGKDLSQDISNSLPNPPKNLNPNLTTKHSGPSTTTTATKVPISDEAPISLPQPSAQTGMPTYNREIPIGHEPPPGYRGSAPRPRDPSTEPLPPPPALPLLAPTVKNLSSSEPILGQLASSIDSLAGFLRDHPDVVVRGKDPSGKDAPRVLSTASEELKNLAGRLETIKSEKQAQLQNQLESQAKEYGKILLDAERELHQRLDQQEESWKNTFDQERSKLAKSFEDKLAKELETQQALINERLEQEVISQGLEMQRRWMREIKSQVELEREGRWGKLAELEGCMKQLGRVTLDNEEYLEDHLRINQLWNAIRAISASAFENHSKVPLDHEARALQRISDRAKKANAAVAEEGSGGGASSCDDVISVALESMPAVAIDAGVESLPGLTLWFKNSVSPRIQSASLLPTQGGLISYFTSHILSNFFFTNLAPQTATTTTTSLDHQPQDPISILNQVNALLDVKDLEQATRLLNSLNGWPKVLARDWLQAARRHLELHQAIQVIEAEATLQSLLL</sequence>
<keyword evidence="8 11" id="KW-0496">Mitochondrion</keyword>
<dbReference type="GeneID" id="10538446"/>
<feature type="compositionally biased region" description="Basic and acidic residues" evidence="13">
    <location>
        <begin position="126"/>
        <end position="156"/>
    </location>
</feature>
<dbReference type="Proteomes" id="UP000008783">
    <property type="component" value="Unassembled WGS sequence"/>
</dbReference>
<comment type="subunit">
    <text evidence="11">Component of the mitochondrial contact site and cristae organizing system (MICOS) complex.</text>
</comment>
<dbReference type="OrthoDB" id="10261039at2759"/>
<evidence type="ECO:0000256" key="10">
    <source>
        <dbReference type="ARBA" id="ARBA00025571"/>
    </source>
</evidence>
<name>E3KTC2_PUCGT</name>
<dbReference type="PANTHER" id="PTHR15415">
    <property type="entry name" value="MITOFILIN"/>
    <property type="match status" value="1"/>
</dbReference>
<keyword evidence="7 12" id="KW-0175">Coiled coil</keyword>
<feature type="region of interest" description="Disordered" evidence="13">
    <location>
        <begin position="124"/>
        <end position="244"/>
    </location>
</feature>
<evidence type="ECO:0000256" key="12">
    <source>
        <dbReference type="SAM" id="Coils"/>
    </source>
</evidence>
<dbReference type="GO" id="GO:0042407">
    <property type="term" value="P:cristae formation"/>
    <property type="evidence" value="ECO:0000318"/>
    <property type="project" value="GO_Central"/>
</dbReference>
<reference evidence="14" key="2">
    <citation type="submission" date="2012-02" db="EMBL/GenBank/DDBJ databases">
        <title>The Genome Sequence of Puccinia graminis f. sp. tritici Strain CRL 75-36-700-3.</title>
        <authorList>
            <consortium name="The Broad Institute Genome Sequencing Platform"/>
            <person name="Birren B."/>
            <person name="Lander E."/>
            <person name="Galagan J."/>
            <person name="Nusbaum C."/>
            <person name="Devon K."/>
            <person name="Cuomo C."/>
            <person name="Jaffe D."/>
            <person name="Butler J."/>
            <person name="Alvarez P."/>
            <person name="Gnerre S."/>
            <person name="Grabherr M."/>
            <person name="Mauceli E."/>
            <person name="Brockman W."/>
            <person name="Young S."/>
            <person name="LaButti K."/>
            <person name="Sykes S."/>
            <person name="DeCaprio D."/>
            <person name="Crawford M."/>
            <person name="Koehrsen M."/>
            <person name="Engels R."/>
            <person name="Montgomery P."/>
            <person name="Pearson M."/>
            <person name="Howarth C."/>
            <person name="Larson L."/>
            <person name="White J."/>
            <person name="Zeng Q."/>
            <person name="Kodira C."/>
            <person name="Yandava C."/>
            <person name="Alvarado L."/>
            <person name="O'Leary S."/>
            <person name="Szabo L."/>
            <person name="Dean R."/>
            <person name="Schein J."/>
        </authorList>
    </citation>
    <scope>NUCLEOTIDE SEQUENCE</scope>
    <source>
        <strain evidence="14">CRL 75-36-700-3</strain>
    </source>
</reference>
<dbReference type="FunCoup" id="E3KTC2">
    <property type="interactions" value="100"/>
</dbReference>
<evidence type="ECO:0000313" key="14">
    <source>
        <dbReference type="EMBL" id="EFP87547.2"/>
    </source>
</evidence>
<keyword evidence="4 11" id="KW-0812">Transmembrane</keyword>
<dbReference type="GO" id="GO:0061617">
    <property type="term" value="C:MICOS complex"/>
    <property type="evidence" value="ECO:0000318"/>
    <property type="project" value="GO_Central"/>
</dbReference>
<evidence type="ECO:0000256" key="8">
    <source>
        <dbReference type="ARBA" id="ARBA00023128"/>
    </source>
</evidence>
<evidence type="ECO:0000313" key="15">
    <source>
        <dbReference type="Proteomes" id="UP000008783"/>
    </source>
</evidence>
<feature type="transmembrane region" description="Helical" evidence="11">
    <location>
        <begin position="48"/>
        <end position="68"/>
    </location>
</feature>
<dbReference type="PANTHER" id="PTHR15415:SF7">
    <property type="entry name" value="MICOS COMPLEX SUBUNIT MIC60"/>
    <property type="match status" value="1"/>
</dbReference>
<evidence type="ECO:0000256" key="11">
    <source>
        <dbReference type="RuleBase" id="RU363000"/>
    </source>
</evidence>
<organism evidence="14 15">
    <name type="scientific">Puccinia graminis f. sp. tritici (strain CRL 75-36-700-3 / race SCCL)</name>
    <name type="common">Black stem rust fungus</name>
    <dbReference type="NCBI Taxonomy" id="418459"/>
    <lineage>
        <taxon>Eukaryota</taxon>
        <taxon>Fungi</taxon>
        <taxon>Dikarya</taxon>
        <taxon>Basidiomycota</taxon>
        <taxon>Pucciniomycotina</taxon>
        <taxon>Pucciniomycetes</taxon>
        <taxon>Pucciniales</taxon>
        <taxon>Pucciniaceae</taxon>
        <taxon>Puccinia</taxon>
    </lineage>
</organism>
<evidence type="ECO:0000256" key="13">
    <source>
        <dbReference type="SAM" id="MobiDB-lite"/>
    </source>
</evidence>
<reference key="1">
    <citation type="submission" date="2007-01" db="EMBL/GenBank/DDBJ databases">
        <title>The Genome Sequence of Puccinia graminis f. sp. tritici Strain CRL 75-36-700-3.</title>
        <authorList>
            <consortium name="The Broad Institute Genome Sequencing Platform"/>
            <person name="Birren B."/>
            <person name="Lander E."/>
            <person name="Galagan J."/>
            <person name="Nusbaum C."/>
            <person name="Devon K."/>
            <person name="Cuomo C."/>
            <person name="Jaffe D."/>
            <person name="Butler J."/>
            <person name="Alvarez P."/>
            <person name="Gnerre S."/>
            <person name="Grabherr M."/>
            <person name="Mauceli E."/>
            <person name="Brockman W."/>
            <person name="Young S."/>
            <person name="LaButti K."/>
            <person name="Sykes S."/>
            <person name="DeCaprio D."/>
            <person name="Crawford M."/>
            <person name="Koehrsen M."/>
            <person name="Engels R."/>
            <person name="Montgomery P."/>
            <person name="Pearson M."/>
            <person name="Howarth C."/>
            <person name="Larson L."/>
            <person name="White J."/>
            <person name="Zeng Q."/>
            <person name="Kodira C."/>
            <person name="Yandava C."/>
            <person name="Alvarado L."/>
            <person name="O'Leary S."/>
            <person name="Szabo L."/>
            <person name="Dean R."/>
            <person name="Schein J."/>
        </authorList>
    </citation>
    <scope>NUCLEOTIDE SEQUENCE</scope>
    <source>
        <strain>CRL 75-36-700-3</strain>
    </source>
</reference>
<gene>
    <name evidence="14" type="ORF">PGTG_13918</name>
</gene>
<feature type="coiled-coil region" evidence="12">
    <location>
        <begin position="300"/>
        <end position="346"/>
    </location>
</feature>
<feature type="compositionally biased region" description="Low complexity" evidence="13">
    <location>
        <begin position="170"/>
        <end position="189"/>
    </location>
</feature>
<comment type="subcellular location">
    <subcellularLocation>
        <location evidence="1 11">Mitochondrion inner membrane</location>
        <topology evidence="1 11">Single-pass membrane protein</topology>
    </subcellularLocation>
</comment>
<dbReference type="AlphaFoldDB" id="E3KTC2"/>
<evidence type="ECO:0000256" key="5">
    <source>
        <dbReference type="ARBA" id="ARBA00022792"/>
    </source>
</evidence>
<protein>
    <recommendedName>
        <fullName evidence="3 11">MICOS complex subunit MIC60</fullName>
    </recommendedName>
    <alternativeName>
        <fullName evidence="11">Mitofilin</fullName>
    </alternativeName>
</protein>
<dbReference type="RefSeq" id="XP_003331966.2">
    <property type="nucleotide sequence ID" value="XM_003331918.2"/>
</dbReference>
<evidence type="ECO:0000256" key="3">
    <source>
        <dbReference type="ARBA" id="ARBA00018116"/>
    </source>
</evidence>